<keyword evidence="3 8" id="KW-1003">Cell membrane</keyword>
<comment type="catalytic activity">
    <reaction evidence="8">
        <text>an all-trans-polyprenyl diphosphate + 1,4-dihydroxy-2-naphthoate + H(+) = a 2-demethylmenaquinol + CO2 + diphosphate</text>
        <dbReference type="Rhea" id="RHEA:26478"/>
        <dbReference type="Rhea" id="RHEA-COMP:9563"/>
        <dbReference type="Rhea" id="RHEA-COMP:9564"/>
        <dbReference type="ChEBI" id="CHEBI:11173"/>
        <dbReference type="ChEBI" id="CHEBI:15378"/>
        <dbReference type="ChEBI" id="CHEBI:16526"/>
        <dbReference type="ChEBI" id="CHEBI:33019"/>
        <dbReference type="ChEBI" id="CHEBI:55437"/>
        <dbReference type="ChEBI" id="CHEBI:58914"/>
        <dbReference type="EC" id="2.5.1.74"/>
    </reaction>
</comment>
<comment type="subcellular location">
    <subcellularLocation>
        <location evidence="8">Cell membrane</location>
        <topology evidence="8">Multi-pass membrane protein</topology>
    </subcellularLocation>
    <subcellularLocation>
        <location evidence="1">Membrane</location>
        <topology evidence="1">Multi-pass membrane protein</topology>
    </subcellularLocation>
</comment>
<evidence type="ECO:0000256" key="2">
    <source>
        <dbReference type="ARBA" id="ARBA00022428"/>
    </source>
</evidence>
<dbReference type="Proteomes" id="UP000077407">
    <property type="component" value="Unassembled WGS sequence"/>
</dbReference>
<keyword evidence="5 8" id="KW-0812">Transmembrane</keyword>
<evidence type="ECO:0000256" key="3">
    <source>
        <dbReference type="ARBA" id="ARBA00022475"/>
    </source>
</evidence>
<dbReference type="Gene3D" id="1.10.357.140">
    <property type="entry name" value="UbiA prenyltransferase"/>
    <property type="match status" value="1"/>
</dbReference>
<feature type="transmembrane region" description="Helical" evidence="8">
    <location>
        <begin position="278"/>
        <end position="297"/>
    </location>
</feature>
<dbReference type="InterPro" id="IPR044878">
    <property type="entry name" value="UbiA_sf"/>
</dbReference>
<feature type="transmembrane region" description="Helical" evidence="8">
    <location>
        <begin position="217"/>
        <end position="235"/>
    </location>
</feature>
<evidence type="ECO:0000256" key="4">
    <source>
        <dbReference type="ARBA" id="ARBA00022679"/>
    </source>
</evidence>
<comment type="similarity">
    <text evidence="8">Belongs to the MenA family. Type 1 subfamily.</text>
</comment>
<dbReference type="OrthoDB" id="9767568at2"/>
<evidence type="ECO:0000256" key="7">
    <source>
        <dbReference type="ARBA" id="ARBA00023136"/>
    </source>
</evidence>
<feature type="transmembrane region" description="Helical" evidence="8">
    <location>
        <begin position="12"/>
        <end position="33"/>
    </location>
</feature>
<dbReference type="InterPro" id="IPR000537">
    <property type="entry name" value="UbiA_prenyltransferase"/>
</dbReference>
<keyword evidence="4 8" id="KW-0808">Transferase</keyword>
<dbReference type="GO" id="GO:0009234">
    <property type="term" value="P:menaquinone biosynthetic process"/>
    <property type="evidence" value="ECO:0007669"/>
    <property type="project" value="UniProtKB-UniRule"/>
</dbReference>
<keyword evidence="2 8" id="KW-0474">Menaquinone biosynthesis</keyword>
<gene>
    <name evidence="10" type="primary">menA_1</name>
    <name evidence="8" type="synonym">menA</name>
    <name evidence="10" type="ORF">WY13_00094</name>
</gene>
<evidence type="ECO:0000256" key="9">
    <source>
        <dbReference type="NCBIfam" id="TIGR00751"/>
    </source>
</evidence>
<accession>A0A162J9Y0</accession>
<evidence type="ECO:0000256" key="6">
    <source>
        <dbReference type="ARBA" id="ARBA00022989"/>
    </source>
</evidence>
<dbReference type="AlphaFoldDB" id="A0A162J9Y0"/>
<dbReference type="Pfam" id="PF01040">
    <property type="entry name" value="UbiA"/>
    <property type="match status" value="1"/>
</dbReference>
<comment type="caution">
    <text evidence="10">The sequence shown here is derived from an EMBL/GenBank/DDBJ whole genome shotgun (WGS) entry which is preliminary data.</text>
</comment>
<evidence type="ECO:0000313" key="10">
    <source>
        <dbReference type="EMBL" id="OAA92385.1"/>
    </source>
</evidence>
<dbReference type="PANTHER" id="PTHR13929:SF0">
    <property type="entry name" value="UBIA PRENYLTRANSFERASE DOMAIN-CONTAINING PROTEIN 1"/>
    <property type="match status" value="1"/>
</dbReference>
<dbReference type="PIRSF" id="PIRSF005355">
    <property type="entry name" value="UBIAD1"/>
    <property type="match status" value="1"/>
</dbReference>
<evidence type="ECO:0000256" key="8">
    <source>
        <dbReference type="HAMAP-Rule" id="MF_01937"/>
    </source>
</evidence>
<comment type="function">
    <text evidence="8">Conversion of 1,4-dihydroxy-2-naphthoate (DHNA) to demethylmenaquinone (DMK).</text>
</comment>
<feature type="transmembrane region" description="Helical" evidence="8">
    <location>
        <begin position="91"/>
        <end position="109"/>
    </location>
</feature>
<dbReference type="NCBIfam" id="TIGR00751">
    <property type="entry name" value="menA"/>
    <property type="match status" value="1"/>
</dbReference>
<feature type="transmembrane region" description="Helical" evidence="8">
    <location>
        <begin position="115"/>
        <end position="131"/>
    </location>
</feature>
<dbReference type="CDD" id="cd13962">
    <property type="entry name" value="PT_UbiA_UBIAD1"/>
    <property type="match status" value="1"/>
</dbReference>
<comment type="pathway">
    <text evidence="8">Quinol/quinone metabolism; menaquinone biosynthesis; menaquinol from 1,4-dihydroxy-2-naphthoate: step 1/2.</text>
</comment>
<feature type="transmembrane region" description="Helical" evidence="8">
    <location>
        <begin position="39"/>
        <end position="59"/>
    </location>
</feature>
<feature type="transmembrane region" description="Helical" evidence="8">
    <location>
        <begin position="143"/>
        <end position="162"/>
    </location>
</feature>
<evidence type="ECO:0000256" key="1">
    <source>
        <dbReference type="ARBA" id="ARBA00004141"/>
    </source>
</evidence>
<dbReference type="UniPathway" id="UPA00079">
    <property type="reaction ID" value="UER00168"/>
</dbReference>
<organism evidence="10 11">
    <name type="scientific">Clostridium ljungdahlii</name>
    <dbReference type="NCBI Taxonomy" id="1538"/>
    <lineage>
        <taxon>Bacteria</taxon>
        <taxon>Bacillati</taxon>
        <taxon>Bacillota</taxon>
        <taxon>Clostridia</taxon>
        <taxon>Eubacteriales</taxon>
        <taxon>Clostridiaceae</taxon>
        <taxon>Clostridium</taxon>
    </lineage>
</organism>
<name>A0A162J9Y0_9CLOT</name>
<keyword evidence="6 8" id="KW-1133">Transmembrane helix</keyword>
<dbReference type="InterPro" id="IPR026046">
    <property type="entry name" value="UBIAD1"/>
</dbReference>
<sequence>MKQKFKIWLMAARPFSLTASIIPVTVGAIFAAKESKFQFIYYLISLLAAVLLQASSNMINDYDDFINKVDTKESGSSSGIIFENLLTSEELLIGGRLVLALGCILGLFLAFQKGGFILILGTIGALSGYFYTGKPLMLKYRGLGAPLIFMIFGPLMMLGGYFVQVQKININVLLLSIPIGLLTTAILHANDIRDIYHDKKAGIKTLSIMTGRTNACYIYYGLVYLSYISVLAMTYYRVTPIWSLLCLITSPTALKNINKLRISNRSNSKLTTLDQETAKLQGQFGVILIISILFSYIR</sequence>
<keyword evidence="7 8" id="KW-0472">Membrane</keyword>
<dbReference type="GO" id="GO:0046428">
    <property type="term" value="F:1,4-dihydroxy-2-naphthoate polyprenyltransferase activity"/>
    <property type="evidence" value="ECO:0007669"/>
    <property type="project" value="UniProtKB-UniRule"/>
</dbReference>
<dbReference type="HAMAP" id="MF_01937">
    <property type="entry name" value="MenA_1"/>
    <property type="match status" value="1"/>
</dbReference>
<evidence type="ECO:0000313" key="11">
    <source>
        <dbReference type="Proteomes" id="UP000077407"/>
    </source>
</evidence>
<dbReference type="GO" id="GO:0042371">
    <property type="term" value="P:vitamin K biosynthetic process"/>
    <property type="evidence" value="ECO:0007669"/>
    <property type="project" value="TreeGrafter"/>
</dbReference>
<proteinExistence type="inferred from homology"/>
<dbReference type="InterPro" id="IPR004657">
    <property type="entry name" value="MenA"/>
</dbReference>
<dbReference type="RefSeq" id="WP_063553758.1">
    <property type="nucleotide sequence ID" value="NZ_LITT01000001.1"/>
</dbReference>
<reference evidence="10 11" key="1">
    <citation type="journal article" date="2015" name="Biotechnol. Bioeng.">
        <title>Genome sequence and phenotypic characterization of Caulobacter segnis.</title>
        <authorList>
            <person name="Patel S."/>
            <person name="Fletcher B."/>
            <person name="Scott D.C."/>
            <person name="Ely B."/>
        </authorList>
    </citation>
    <scope>NUCLEOTIDE SEQUENCE [LARGE SCALE GENOMIC DNA]</scope>
    <source>
        <strain evidence="10 11">ERI-2</strain>
    </source>
</reference>
<dbReference type="EMBL" id="LITT01000001">
    <property type="protein sequence ID" value="OAA92385.1"/>
    <property type="molecule type" value="Genomic_DNA"/>
</dbReference>
<dbReference type="PANTHER" id="PTHR13929">
    <property type="entry name" value="1,4-DIHYDROXY-2-NAPHTHOATE OCTAPRENYLTRANSFERASE"/>
    <property type="match status" value="1"/>
</dbReference>
<dbReference type="PATRIC" id="fig|1538.10.peg.575"/>
<dbReference type="Gene3D" id="1.20.120.1780">
    <property type="entry name" value="UbiA prenyltransferase"/>
    <property type="match status" value="1"/>
</dbReference>
<dbReference type="EC" id="2.5.1.74" evidence="8 9"/>
<protein>
    <recommendedName>
        <fullName evidence="8 9">1,4-dihydroxy-2-naphthoate octaprenyltransferase</fullName>
        <shortName evidence="8">DHNA-octaprenyltransferase</shortName>
        <ecNumber evidence="8 9">2.5.1.74</ecNumber>
    </recommendedName>
</protein>
<dbReference type="GO" id="GO:0005886">
    <property type="term" value="C:plasma membrane"/>
    <property type="evidence" value="ECO:0007669"/>
    <property type="project" value="UniProtKB-SubCell"/>
</dbReference>
<evidence type="ECO:0000256" key="5">
    <source>
        <dbReference type="ARBA" id="ARBA00022692"/>
    </source>
</evidence>